<sequence length="205" mass="22416">MASFLDTAEIRSSILADNWGTSQFKTADLTARVSSIAFIAHENPTNTGDGDLPPTNHWTISVELQDSPSPTRGVWIEMAPDMPDMPGMVVLDSEGRSVPPDAIHSVRARVIAPGITVADVLSVIIAQRRDVYVYASVGEGCRFWVQTLARDFAAWTPTIISQQDADTVRHDVRYYWPSPGGEPQPRVMNRGTFPHAARLSVVDSG</sequence>
<accession>A0A4Y9XS86</accession>
<reference evidence="2 3" key="1">
    <citation type="submission" date="2019-02" db="EMBL/GenBank/DDBJ databases">
        <title>Genome sequencing of the rare red list fungi Dentipellis fragilis.</title>
        <authorList>
            <person name="Buettner E."/>
            <person name="Kellner H."/>
        </authorList>
    </citation>
    <scope>NUCLEOTIDE SEQUENCE [LARGE SCALE GENOMIC DNA]</scope>
    <source>
        <strain evidence="2 3">DSM 105465</strain>
    </source>
</reference>
<dbReference type="InterPro" id="IPR056672">
    <property type="entry name" value="DUF7770"/>
</dbReference>
<evidence type="ECO:0000313" key="2">
    <source>
        <dbReference type="EMBL" id="TFY52612.1"/>
    </source>
</evidence>
<dbReference type="OrthoDB" id="3527137at2759"/>
<comment type="caution">
    <text evidence="2">The sequence shown here is derived from an EMBL/GenBank/DDBJ whole genome shotgun (WGS) entry which is preliminary data.</text>
</comment>
<dbReference type="STRING" id="205917.A0A4Y9XS86"/>
<protein>
    <recommendedName>
        <fullName evidence="1">DUF7770 domain-containing protein</fullName>
    </recommendedName>
</protein>
<dbReference type="EMBL" id="SEOQ01001278">
    <property type="protein sequence ID" value="TFY52612.1"/>
    <property type="molecule type" value="Genomic_DNA"/>
</dbReference>
<evidence type="ECO:0000313" key="3">
    <source>
        <dbReference type="Proteomes" id="UP000298327"/>
    </source>
</evidence>
<gene>
    <name evidence="2" type="ORF">EVG20_g10481</name>
</gene>
<keyword evidence="3" id="KW-1185">Reference proteome</keyword>
<proteinExistence type="predicted"/>
<organism evidence="2 3">
    <name type="scientific">Dentipellis fragilis</name>
    <dbReference type="NCBI Taxonomy" id="205917"/>
    <lineage>
        <taxon>Eukaryota</taxon>
        <taxon>Fungi</taxon>
        <taxon>Dikarya</taxon>
        <taxon>Basidiomycota</taxon>
        <taxon>Agaricomycotina</taxon>
        <taxon>Agaricomycetes</taxon>
        <taxon>Russulales</taxon>
        <taxon>Hericiaceae</taxon>
        <taxon>Dentipellis</taxon>
    </lineage>
</organism>
<dbReference type="Proteomes" id="UP000298327">
    <property type="component" value="Unassembled WGS sequence"/>
</dbReference>
<evidence type="ECO:0000259" key="1">
    <source>
        <dbReference type="Pfam" id="PF24968"/>
    </source>
</evidence>
<dbReference type="Pfam" id="PF24968">
    <property type="entry name" value="DUF7770"/>
    <property type="match status" value="1"/>
</dbReference>
<feature type="domain" description="DUF7770" evidence="1">
    <location>
        <begin position="36"/>
        <end position="193"/>
    </location>
</feature>
<name>A0A4Y9XS86_9AGAM</name>
<dbReference type="AlphaFoldDB" id="A0A4Y9XS86"/>